<keyword evidence="3" id="KW-1185">Reference proteome</keyword>
<protein>
    <submittedName>
        <fullName evidence="2">Uncharacterized protein</fullName>
    </submittedName>
</protein>
<evidence type="ECO:0000256" key="1">
    <source>
        <dbReference type="SAM" id="Phobius"/>
    </source>
</evidence>
<dbReference type="EMBL" id="JAGDEL010000043">
    <property type="protein sequence ID" value="MBO1515585.1"/>
    <property type="molecule type" value="Genomic_DNA"/>
</dbReference>
<keyword evidence="1" id="KW-1133">Transmembrane helix</keyword>
<accession>A0ABS3NBQ1</accession>
<sequence length="183" mass="21760">MNDKFEHMWKVQELQNKAVKLDIQGWLKDEVFTWNWWVLLALLIIPWLIWFKYADRRRMLEILLFGALVVIITTSLDTVGNEIGLWVYPTQLIPLSNEAIEFDHSIVAVGFMLLYQYFRTWKTFVIALIFMAAIFSFIGEPLCHLLEAVLYIKWSYFYSFVYYITIGILIKAIVGKLKRMYVQ</sequence>
<dbReference type="RefSeq" id="WP_207982439.1">
    <property type="nucleotide sequence ID" value="NZ_JAGDEL010000043.1"/>
</dbReference>
<feature type="transmembrane region" description="Helical" evidence="1">
    <location>
        <begin position="156"/>
        <end position="174"/>
    </location>
</feature>
<dbReference type="Proteomes" id="UP000663981">
    <property type="component" value="Unassembled WGS sequence"/>
</dbReference>
<proteinExistence type="predicted"/>
<dbReference type="NCBIfam" id="NF041644">
    <property type="entry name" value="CBO0543_fam"/>
    <property type="match status" value="1"/>
</dbReference>
<evidence type="ECO:0000313" key="3">
    <source>
        <dbReference type="Proteomes" id="UP000663981"/>
    </source>
</evidence>
<feature type="transmembrane region" description="Helical" evidence="1">
    <location>
        <begin position="62"/>
        <end position="79"/>
    </location>
</feature>
<reference evidence="2 3" key="1">
    <citation type="submission" date="2021-03" db="EMBL/GenBank/DDBJ databases">
        <title>Whole genome sequence of Metabacillus bambusae BG109.</title>
        <authorList>
            <person name="Jeong J.W."/>
        </authorList>
    </citation>
    <scope>NUCLEOTIDE SEQUENCE [LARGE SCALE GENOMIC DNA]</scope>
    <source>
        <strain evidence="2 3">BG109</strain>
    </source>
</reference>
<keyword evidence="1" id="KW-0812">Transmembrane</keyword>
<dbReference type="InterPro" id="IPR048147">
    <property type="entry name" value="CBO0543-like"/>
</dbReference>
<feature type="transmembrane region" description="Helical" evidence="1">
    <location>
        <begin position="34"/>
        <end position="50"/>
    </location>
</feature>
<name>A0ABS3NBQ1_9BACI</name>
<organism evidence="2 3">
    <name type="scientific">Metabacillus bambusae</name>
    <dbReference type="NCBI Taxonomy" id="2795218"/>
    <lineage>
        <taxon>Bacteria</taxon>
        <taxon>Bacillati</taxon>
        <taxon>Bacillota</taxon>
        <taxon>Bacilli</taxon>
        <taxon>Bacillales</taxon>
        <taxon>Bacillaceae</taxon>
        <taxon>Metabacillus</taxon>
    </lineage>
</organism>
<comment type="caution">
    <text evidence="2">The sequence shown here is derived from an EMBL/GenBank/DDBJ whole genome shotgun (WGS) entry which is preliminary data.</text>
</comment>
<keyword evidence="1" id="KW-0472">Membrane</keyword>
<feature type="transmembrane region" description="Helical" evidence="1">
    <location>
        <begin position="125"/>
        <end position="150"/>
    </location>
</feature>
<feature type="transmembrane region" description="Helical" evidence="1">
    <location>
        <begin position="99"/>
        <end position="118"/>
    </location>
</feature>
<gene>
    <name evidence="2" type="ORF">I7822_28650</name>
</gene>
<evidence type="ECO:0000313" key="2">
    <source>
        <dbReference type="EMBL" id="MBO1515585.1"/>
    </source>
</evidence>